<feature type="non-terminal residue" evidence="2">
    <location>
        <position position="114"/>
    </location>
</feature>
<evidence type="ECO:0000256" key="1">
    <source>
        <dbReference type="SAM" id="Phobius"/>
    </source>
</evidence>
<keyword evidence="1" id="KW-1133">Transmembrane helix</keyword>
<gene>
    <name evidence="2" type="ORF">IAB98_10665</name>
</gene>
<feature type="transmembrane region" description="Helical" evidence="1">
    <location>
        <begin position="86"/>
        <end position="106"/>
    </location>
</feature>
<dbReference type="AlphaFoldDB" id="A0A9D1JGV9"/>
<reference evidence="2" key="2">
    <citation type="journal article" date="2021" name="PeerJ">
        <title>Extensive microbial diversity within the chicken gut microbiome revealed by metagenomics and culture.</title>
        <authorList>
            <person name="Gilroy R."/>
            <person name="Ravi A."/>
            <person name="Getino M."/>
            <person name="Pursley I."/>
            <person name="Horton D.L."/>
            <person name="Alikhan N.F."/>
            <person name="Baker D."/>
            <person name="Gharbi K."/>
            <person name="Hall N."/>
            <person name="Watson M."/>
            <person name="Adriaenssens E.M."/>
            <person name="Foster-Nyarko E."/>
            <person name="Jarju S."/>
            <person name="Secka A."/>
            <person name="Antonio M."/>
            <person name="Oren A."/>
            <person name="Chaudhuri R.R."/>
            <person name="La Ragione R."/>
            <person name="Hildebrand F."/>
            <person name="Pallen M.J."/>
        </authorList>
    </citation>
    <scope>NUCLEOTIDE SEQUENCE</scope>
    <source>
        <strain evidence="2">ChiSxjej1B13-7041</strain>
    </source>
</reference>
<protein>
    <submittedName>
        <fullName evidence="2">Uncharacterized protein</fullName>
    </submittedName>
</protein>
<proteinExistence type="predicted"/>
<accession>A0A9D1JGV9</accession>
<feature type="transmembrane region" description="Helical" evidence="1">
    <location>
        <begin position="12"/>
        <end position="32"/>
    </location>
</feature>
<name>A0A9D1JGV9_9FIRM</name>
<keyword evidence="1" id="KW-0472">Membrane</keyword>
<evidence type="ECO:0000313" key="2">
    <source>
        <dbReference type="EMBL" id="HIR93866.1"/>
    </source>
</evidence>
<evidence type="ECO:0000313" key="3">
    <source>
        <dbReference type="Proteomes" id="UP000886841"/>
    </source>
</evidence>
<comment type="caution">
    <text evidence="2">The sequence shown here is derived from an EMBL/GenBank/DDBJ whole genome shotgun (WGS) entry which is preliminary data.</text>
</comment>
<dbReference type="EMBL" id="DVHU01000096">
    <property type="protein sequence ID" value="HIR93866.1"/>
    <property type="molecule type" value="Genomic_DNA"/>
</dbReference>
<dbReference type="Proteomes" id="UP000886841">
    <property type="component" value="Unassembled WGS sequence"/>
</dbReference>
<organism evidence="2 3">
    <name type="scientific">Candidatus Egerieimonas intestinavium</name>
    <dbReference type="NCBI Taxonomy" id="2840777"/>
    <lineage>
        <taxon>Bacteria</taxon>
        <taxon>Bacillati</taxon>
        <taxon>Bacillota</taxon>
        <taxon>Clostridia</taxon>
        <taxon>Lachnospirales</taxon>
        <taxon>Lachnospiraceae</taxon>
        <taxon>Lachnospiraceae incertae sedis</taxon>
        <taxon>Candidatus Egerieimonas</taxon>
    </lineage>
</organism>
<reference evidence="2" key="1">
    <citation type="submission" date="2020-10" db="EMBL/GenBank/DDBJ databases">
        <authorList>
            <person name="Gilroy R."/>
        </authorList>
    </citation>
    <scope>NUCLEOTIDE SEQUENCE</scope>
    <source>
        <strain evidence="2">ChiSxjej1B13-7041</strain>
    </source>
</reference>
<keyword evidence="1" id="KW-0812">Transmembrane</keyword>
<sequence>MAKIKRKLRDLSILPTFILLSIAFILLAMVLAEVEKTILSNAQKEIAFQYSDIIEGFNSKKVWGNQAVFWFSEQDSRIMWLYEMCLWLLPPVTYLICLFMAGLTFYRSKLKTPL</sequence>